<organism evidence="3 4">
    <name type="scientific">Proteiniclasticum ruminis</name>
    <dbReference type="NCBI Taxonomy" id="398199"/>
    <lineage>
        <taxon>Bacteria</taxon>
        <taxon>Bacillati</taxon>
        <taxon>Bacillota</taxon>
        <taxon>Clostridia</taxon>
        <taxon>Eubacteriales</taxon>
        <taxon>Clostridiaceae</taxon>
        <taxon>Proteiniclasticum</taxon>
    </lineage>
</organism>
<dbReference type="Gene3D" id="3.90.79.10">
    <property type="entry name" value="Nucleoside Triphosphate Pyrophosphohydrolase"/>
    <property type="match status" value="1"/>
</dbReference>
<dbReference type="InterPro" id="IPR020084">
    <property type="entry name" value="NUDIX_hydrolase_CS"/>
</dbReference>
<dbReference type="Pfam" id="PF00293">
    <property type="entry name" value="NUDIX"/>
    <property type="match status" value="1"/>
</dbReference>
<dbReference type="RefSeq" id="WP_081827557.1">
    <property type="nucleotide sequence ID" value="NZ_FNDZ01000003.1"/>
</dbReference>
<dbReference type="Gene3D" id="3.40.50.1240">
    <property type="entry name" value="Phosphoglycerate mutase-like"/>
    <property type="match status" value="1"/>
</dbReference>
<dbReference type="GO" id="GO:0016791">
    <property type="term" value="F:phosphatase activity"/>
    <property type="evidence" value="ECO:0007669"/>
    <property type="project" value="TreeGrafter"/>
</dbReference>
<dbReference type="Proteomes" id="UP000183255">
    <property type="component" value="Unassembled WGS sequence"/>
</dbReference>
<dbReference type="PANTHER" id="PTHR48100">
    <property type="entry name" value="BROAD-SPECIFICITY PHOSPHATASE YOR283W-RELATED"/>
    <property type="match status" value="1"/>
</dbReference>
<dbReference type="SUPFAM" id="SSF53254">
    <property type="entry name" value="Phosphoglycerate mutase-like"/>
    <property type="match status" value="1"/>
</dbReference>
<gene>
    <name evidence="3" type="ORF">SAMN05421804_103218</name>
</gene>
<sequence length="366" mass="42907">MLFQRFYEPQNLPLTSGKSYRKAVRAVIMKNGQILMLRTINGDYKFPGGGVKKDEEDTEALRREVMEETGFSLSQVGACLGRVLERKKDDFLEDTIFEMESLYFLCSVSGEQGDQALEGYELDLQFTPVWISLEEAISDNEKVLQKGEDRHFRWIERETDILKELRSLKNPEDVVTTVYFVRHAEPVHGHKEDRTRPLTVEGQEDSKKVTEFFKEKDVHAYYSSPYLRSKDTIRGSAEEKGMDIEEHFGLRERENGKIENTKEMIRKRWEDFHFHEDEGESLAMVQKRNLEAFTEILEKESGRTVVVGTHGTALSMILHHYNPGFQVEDFFRIIDFMPYIVKLTFQGDKLMDLSEEFYLQKIYKRF</sequence>
<name>A0A1G8LY52_9CLOT</name>
<dbReference type="InterPro" id="IPR029033">
    <property type="entry name" value="His_PPase_superfam"/>
</dbReference>
<dbReference type="GO" id="GO:0005737">
    <property type="term" value="C:cytoplasm"/>
    <property type="evidence" value="ECO:0007669"/>
    <property type="project" value="TreeGrafter"/>
</dbReference>
<dbReference type="InterPro" id="IPR015797">
    <property type="entry name" value="NUDIX_hydrolase-like_dom_sf"/>
</dbReference>
<dbReference type="PROSITE" id="PS51462">
    <property type="entry name" value="NUDIX"/>
    <property type="match status" value="1"/>
</dbReference>
<evidence type="ECO:0000256" key="1">
    <source>
        <dbReference type="ARBA" id="ARBA00022801"/>
    </source>
</evidence>
<dbReference type="InterPro" id="IPR013078">
    <property type="entry name" value="His_Pase_superF_clade-1"/>
</dbReference>
<evidence type="ECO:0000313" key="3">
    <source>
        <dbReference type="EMBL" id="SDI60576.1"/>
    </source>
</evidence>
<dbReference type="PROSITE" id="PS00893">
    <property type="entry name" value="NUDIX_BOX"/>
    <property type="match status" value="1"/>
</dbReference>
<dbReference type="AlphaFoldDB" id="A0A1G8LY52"/>
<dbReference type="InterPro" id="IPR050275">
    <property type="entry name" value="PGM_Phosphatase"/>
</dbReference>
<evidence type="ECO:0000259" key="2">
    <source>
        <dbReference type="PROSITE" id="PS51462"/>
    </source>
</evidence>
<protein>
    <submittedName>
        <fullName evidence="3">Broad specificity phosphatase PhoE</fullName>
    </submittedName>
</protein>
<dbReference type="Pfam" id="PF00300">
    <property type="entry name" value="His_Phos_1"/>
    <property type="match status" value="1"/>
</dbReference>
<dbReference type="InterPro" id="IPR000086">
    <property type="entry name" value="NUDIX_hydrolase_dom"/>
</dbReference>
<evidence type="ECO:0000313" key="4">
    <source>
        <dbReference type="Proteomes" id="UP000183255"/>
    </source>
</evidence>
<reference evidence="3 4" key="1">
    <citation type="submission" date="2016-10" db="EMBL/GenBank/DDBJ databases">
        <authorList>
            <person name="de Groot N.N."/>
        </authorList>
    </citation>
    <scope>NUCLEOTIDE SEQUENCE [LARGE SCALE GENOMIC DNA]</scope>
    <source>
        <strain evidence="3 4">CGMCC 1.5058</strain>
    </source>
</reference>
<accession>A0A1G8LY52</accession>
<proteinExistence type="predicted"/>
<dbReference type="SUPFAM" id="SSF55811">
    <property type="entry name" value="Nudix"/>
    <property type="match status" value="1"/>
</dbReference>
<dbReference type="SMART" id="SM00855">
    <property type="entry name" value="PGAM"/>
    <property type="match status" value="1"/>
</dbReference>
<feature type="domain" description="Nudix hydrolase" evidence="2">
    <location>
        <begin position="19"/>
        <end position="157"/>
    </location>
</feature>
<dbReference type="EMBL" id="FNDZ01000003">
    <property type="protein sequence ID" value="SDI60576.1"/>
    <property type="molecule type" value="Genomic_DNA"/>
</dbReference>
<dbReference type="PANTHER" id="PTHR48100:SF59">
    <property type="entry name" value="ADENOSYLCOBALAMIN_ALPHA-RIBAZOLE PHOSPHATASE"/>
    <property type="match status" value="1"/>
</dbReference>
<dbReference type="CDD" id="cd07067">
    <property type="entry name" value="HP_PGM_like"/>
    <property type="match status" value="1"/>
</dbReference>
<keyword evidence="1" id="KW-0378">Hydrolase</keyword>